<proteinExistence type="predicted"/>
<evidence type="ECO:0000313" key="1">
    <source>
        <dbReference type="EMBL" id="QHS97400.1"/>
    </source>
</evidence>
<protein>
    <submittedName>
        <fullName evidence="1">Uncharacterized protein</fullName>
    </submittedName>
</protein>
<dbReference type="AlphaFoldDB" id="A0A6C0BZ56"/>
<name>A0A6C0BZ56_9ZZZZ</name>
<dbReference type="EMBL" id="MN739294">
    <property type="protein sequence ID" value="QHS97400.1"/>
    <property type="molecule type" value="Genomic_DNA"/>
</dbReference>
<organism evidence="1">
    <name type="scientific">viral metagenome</name>
    <dbReference type="NCBI Taxonomy" id="1070528"/>
    <lineage>
        <taxon>unclassified sequences</taxon>
        <taxon>metagenomes</taxon>
        <taxon>organismal metagenomes</taxon>
    </lineage>
</organism>
<accession>A0A6C0BZ56</accession>
<sequence length="98" mass="11422">MKKKRYHCEFRNCLCNKYISNCNNLCSSCNHSKVWHSLKSRPPSDSYLSFLSLRLPARTPIYERKPIIIHIFEPEVPPLPDSSDDEIPYCRDVVALPV</sequence>
<reference evidence="1" key="1">
    <citation type="journal article" date="2020" name="Nature">
        <title>Giant virus diversity and host interactions through global metagenomics.</title>
        <authorList>
            <person name="Schulz F."/>
            <person name="Roux S."/>
            <person name="Paez-Espino D."/>
            <person name="Jungbluth S."/>
            <person name="Walsh D.A."/>
            <person name="Denef V.J."/>
            <person name="McMahon K.D."/>
            <person name="Konstantinidis K.T."/>
            <person name="Eloe-Fadrosh E.A."/>
            <person name="Kyrpides N.C."/>
            <person name="Woyke T."/>
        </authorList>
    </citation>
    <scope>NUCLEOTIDE SEQUENCE</scope>
    <source>
        <strain evidence="1">GVMAG-M-3300020169-51</strain>
    </source>
</reference>